<name>A0A140L6W6_9FIRM</name>
<evidence type="ECO:0000313" key="2">
    <source>
        <dbReference type="EMBL" id="KXG76291.1"/>
    </source>
</evidence>
<evidence type="ECO:0000313" key="3">
    <source>
        <dbReference type="Proteomes" id="UP000070456"/>
    </source>
</evidence>
<dbReference type="OrthoDB" id="9813495at2"/>
<sequence>MDLSIIIVNYNTKELTLQTLRSIYAGNNKFLYEVILVDNASKDDSVEVFKKEFPQVKLIENNQNLGFSKANNIGIKMAGGRYILLLNSDTLVIEDTLEIMIKFMDTHLDVGAAGCKVELPDGSLDKACKRSFPTPQNALYHALKLDHIFPHHKKFGEYNLTFLDENQTHEVDCLVGAFMLIRREVIEQVGLLDEDFFMYGEDIDWCYRIKQVGWKIVYYPKTKIIHYKGGSSKKKNPKLIYEFYRAMYLFYHKHYRYKYPWSVKCITYTGIGVMLAIKLLFNWFKGFRRHEK</sequence>
<dbReference type="PANTHER" id="PTHR43179">
    <property type="entry name" value="RHAMNOSYLTRANSFERASE WBBL"/>
    <property type="match status" value="1"/>
</dbReference>
<dbReference type="CDD" id="cd04186">
    <property type="entry name" value="GT_2_like_c"/>
    <property type="match status" value="1"/>
</dbReference>
<proteinExistence type="predicted"/>
<dbReference type="Gene3D" id="3.90.550.10">
    <property type="entry name" value="Spore Coat Polysaccharide Biosynthesis Protein SpsA, Chain A"/>
    <property type="match status" value="1"/>
</dbReference>
<comment type="caution">
    <text evidence="2">The sequence shown here is derived from an EMBL/GenBank/DDBJ whole genome shotgun (WGS) entry which is preliminary data.</text>
</comment>
<dbReference type="Pfam" id="PF13641">
    <property type="entry name" value="Glyco_tranf_2_3"/>
    <property type="match status" value="1"/>
</dbReference>
<protein>
    <submittedName>
        <fullName evidence="2">N-acetylglucosaminyl-diphospho-decaprenol L-rhamnosyltransferase</fullName>
        <ecNumber evidence="2">2.4.1.289</ecNumber>
    </submittedName>
</protein>
<dbReference type="Proteomes" id="UP000070456">
    <property type="component" value="Unassembled WGS sequence"/>
</dbReference>
<keyword evidence="1" id="KW-0812">Transmembrane</keyword>
<keyword evidence="3" id="KW-1185">Reference proteome</keyword>
<dbReference type="RefSeq" id="WP_068555823.1">
    <property type="nucleotide sequence ID" value="NZ_LOEE01000028.1"/>
</dbReference>
<dbReference type="GO" id="GO:0102096">
    <property type="term" value="F:decaprenyl-N-acetyl-alpha-D-glucosaminyl-pyrophosphate:dTDP-alpha-L-rhamnose rhamnosyltransferase activity"/>
    <property type="evidence" value="ECO:0007669"/>
    <property type="project" value="UniProtKB-EC"/>
</dbReference>
<evidence type="ECO:0000256" key="1">
    <source>
        <dbReference type="SAM" id="Phobius"/>
    </source>
</evidence>
<dbReference type="AlphaFoldDB" id="A0A140L6W6"/>
<keyword evidence="1" id="KW-1133">Transmembrane helix</keyword>
<dbReference type="EMBL" id="LOEE01000028">
    <property type="protein sequence ID" value="KXG76291.1"/>
    <property type="molecule type" value="Genomic_DNA"/>
</dbReference>
<dbReference type="EC" id="2.4.1.289" evidence="2"/>
<reference evidence="2 3" key="1">
    <citation type="submission" date="2015-12" db="EMBL/GenBank/DDBJ databases">
        <title>Draft genome sequence of the thermoanaerobe Thermotalea metallivorans, an isolate from the runoff channel of the Great Artesian Basin, Australia.</title>
        <authorList>
            <person name="Patel B.K."/>
        </authorList>
    </citation>
    <scope>NUCLEOTIDE SEQUENCE [LARGE SCALE GENOMIC DNA]</scope>
    <source>
        <strain evidence="2 3">B2-1</strain>
    </source>
</reference>
<keyword evidence="2" id="KW-0328">Glycosyltransferase</keyword>
<dbReference type="PATRIC" id="fig|520762.4.peg.1391"/>
<feature type="transmembrane region" description="Helical" evidence="1">
    <location>
        <begin position="266"/>
        <end position="284"/>
    </location>
</feature>
<dbReference type="STRING" id="520762.AN619_12480"/>
<accession>A0A140L6W6</accession>
<keyword evidence="1" id="KW-0472">Membrane</keyword>
<dbReference type="InterPro" id="IPR029044">
    <property type="entry name" value="Nucleotide-diphossugar_trans"/>
</dbReference>
<keyword evidence="2" id="KW-0808">Transferase</keyword>
<gene>
    <name evidence="2" type="primary">wbbL_2</name>
    <name evidence="2" type="ORF">AN619_12480</name>
</gene>
<dbReference type="SUPFAM" id="SSF53448">
    <property type="entry name" value="Nucleotide-diphospho-sugar transferases"/>
    <property type="match status" value="1"/>
</dbReference>
<dbReference type="PANTHER" id="PTHR43179:SF7">
    <property type="entry name" value="RHAMNOSYLTRANSFERASE WBBL"/>
    <property type="match status" value="1"/>
</dbReference>
<organism evidence="2 3">
    <name type="scientific">Thermotalea metallivorans</name>
    <dbReference type="NCBI Taxonomy" id="520762"/>
    <lineage>
        <taxon>Bacteria</taxon>
        <taxon>Bacillati</taxon>
        <taxon>Bacillota</taxon>
        <taxon>Clostridia</taxon>
        <taxon>Peptostreptococcales</taxon>
        <taxon>Thermotaleaceae</taxon>
        <taxon>Thermotalea</taxon>
    </lineage>
</organism>